<gene>
    <name evidence="8" type="ORF">Aple_001960</name>
</gene>
<sequence>MLISVDREVCQGHGQCAMVDQSLFPLDGAGYSAVGDGVTVDPGKEDDAELGVNVCPVQALRLD</sequence>
<comment type="caution">
    <text evidence="8">The sequence shown here is derived from an EMBL/GenBank/DDBJ whole genome shotgun (WGS) entry which is preliminary data.</text>
</comment>
<dbReference type="GO" id="GO:0051538">
    <property type="term" value="F:3 iron, 4 sulfur cluster binding"/>
    <property type="evidence" value="ECO:0007669"/>
    <property type="project" value="UniProtKB-KW"/>
</dbReference>
<dbReference type="RefSeq" id="WP_155342490.1">
    <property type="nucleotide sequence ID" value="NZ_BAAAHM010000001.1"/>
</dbReference>
<dbReference type="AlphaFoldDB" id="A0A5M3XCR1"/>
<keyword evidence="5" id="KW-0408">Iron</keyword>
<organism evidence="8 9">
    <name type="scientific">Acrocarpospora pleiomorpha</name>
    <dbReference type="NCBI Taxonomy" id="90975"/>
    <lineage>
        <taxon>Bacteria</taxon>
        <taxon>Bacillati</taxon>
        <taxon>Actinomycetota</taxon>
        <taxon>Actinomycetes</taxon>
        <taxon>Streptosporangiales</taxon>
        <taxon>Streptosporangiaceae</taxon>
        <taxon>Acrocarpospora</taxon>
    </lineage>
</organism>
<dbReference type="InterPro" id="IPR051269">
    <property type="entry name" value="Fe-S_cluster_ET"/>
</dbReference>
<proteinExistence type="predicted"/>
<keyword evidence="9" id="KW-1185">Reference proteome</keyword>
<evidence type="ECO:0000256" key="1">
    <source>
        <dbReference type="ARBA" id="ARBA00001927"/>
    </source>
</evidence>
<keyword evidence="6" id="KW-0411">Iron-sulfur</keyword>
<keyword evidence="3" id="KW-0479">Metal-binding</keyword>
<evidence type="ECO:0000256" key="5">
    <source>
        <dbReference type="ARBA" id="ARBA00023004"/>
    </source>
</evidence>
<evidence type="ECO:0000256" key="7">
    <source>
        <dbReference type="ARBA" id="ARBA00023291"/>
    </source>
</evidence>
<dbReference type="GO" id="GO:0046872">
    <property type="term" value="F:metal ion binding"/>
    <property type="evidence" value="ECO:0007669"/>
    <property type="project" value="UniProtKB-KW"/>
</dbReference>
<evidence type="ECO:0000256" key="4">
    <source>
        <dbReference type="ARBA" id="ARBA00022982"/>
    </source>
</evidence>
<evidence type="ECO:0000256" key="2">
    <source>
        <dbReference type="ARBA" id="ARBA00022448"/>
    </source>
</evidence>
<dbReference type="Pfam" id="PF13459">
    <property type="entry name" value="Fer4_15"/>
    <property type="match status" value="1"/>
</dbReference>
<accession>A0A5M3XCR1</accession>
<evidence type="ECO:0008006" key="10">
    <source>
        <dbReference type="Google" id="ProtNLM"/>
    </source>
</evidence>
<dbReference type="SUPFAM" id="SSF54862">
    <property type="entry name" value="4Fe-4S ferredoxins"/>
    <property type="match status" value="1"/>
</dbReference>
<dbReference type="OrthoDB" id="3215002at2"/>
<name>A0A5M3XCR1_9ACTN</name>
<evidence type="ECO:0000313" key="8">
    <source>
        <dbReference type="EMBL" id="GES17301.1"/>
    </source>
</evidence>
<dbReference type="Proteomes" id="UP000377595">
    <property type="component" value="Unassembled WGS sequence"/>
</dbReference>
<protein>
    <recommendedName>
        <fullName evidence="10">Ferredoxin</fullName>
    </recommendedName>
</protein>
<evidence type="ECO:0000256" key="3">
    <source>
        <dbReference type="ARBA" id="ARBA00022723"/>
    </source>
</evidence>
<reference evidence="8 9" key="1">
    <citation type="submission" date="2019-10" db="EMBL/GenBank/DDBJ databases">
        <title>Whole genome shotgun sequence of Acrocarpospora pleiomorpha NBRC 16267.</title>
        <authorList>
            <person name="Ichikawa N."/>
            <person name="Kimura A."/>
            <person name="Kitahashi Y."/>
            <person name="Komaki H."/>
            <person name="Oguchi A."/>
        </authorList>
    </citation>
    <scope>NUCLEOTIDE SEQUENCE [LARGE SCALE GENOMIC DNA]</scope>
    <source>
        <strain evidence="8 9">NBRC 16267</strain>
    </source>
</reference>
<dbReference type="PANTHER" id="PTHR36923:SF3">
    <property type="entry name" value="FERREDOXIN"/>
    <property type="match status" value="1"/>
</dbReference>
<dbReference type="Gene3D" id="3.30.70.20">
    <property type="match status" value="1"/>
</dbReference>
<evidence type="ECO:0000256" key="6">
    <source>
        <dbReference type="ARBA" id="ARBA00023014"/>
    </source>
</evidence>
<dbReference type="EMBL" id="BLAF01000004">
    <property type="protein sequence ID" value="GES17301.1"/>
    <property type="molecule type" value="Genomic_DNA"/>
</dbReference>
<dbReference type="PANTHER" id="PTHR36923">
    <property type="entry name" value="FERREDOXIN"/>
    <property type="match status" value="1"/>
</dbReference>
<keyword evidence="4" id="KW-0249">Electron transport</keyword>
<keyword evidence="2" id="KW-0813">Transport</keyword>
<comment type="cofactor">
    <cofactor evidence="1">
        <name>[3Fe-4S] cluster</name>
        <dbReference type="ChEBI" id="CHEBI:21137"/>
    </cofactor>
</comment>
<evidence type="ECO:0000313" key="9">
    <source>
        <dbReference type="Proteomes" id="UP000377595"/>
    </source>
</evidence>
<keyword evidence="7" id="KW-0003">3Fe-4S</keyword>